<dbReference type="HOGENOM" id="CLU_573210_0_0_2"/>
<dbReference type="KEGG" id="pog:Pogu_1622"/>
<dbReference type="Gene3D" id="2.40.10.10">
    <property type="entry name" value="Trypsin-like serine proteases"/>
    <property type="match status" value="2"/>
</dbReference>
<organism evidence="1 2">
    <name type="scientific">Pyrobaculum oguniense (strain DSM 13380 / JCM 10595 / TE7)</name>
    <dbReference type="NCBI Taxonomy" id="698757"/>
    <lineage>
        <taxon>Archaea</taxon>
        <taxon>Thermoproteota</taxon>
        <taxon>Thermoprotei</taxon>
        <taxon>Thermoproteales</taxon>
        <taxon>Thermoproteaceae</taxon>
        <taxon>Pyrobaculum</taxon>
    </lineage>
</organism>
<sequence>MGRKPVLGLAALLLAVALMHAAIPYKDPYQYAKEHQTLWGKIGALAHYDVVKTTDPRLCSDGLSNFTCFLSKTDVAPILKALNRTGIKPEAAEVEAKWVLVLDINYTAVPATSYWRNYTVIKARELRWNNQTVRVYQVRMKWSYGELIKAKDRVFEKLLYKDKIGGITSVAPALERIVVTTKNATAERKPDPDAVEKIKKKIKEEYQTLEVEVAYAEFYFASRSGYFDPLEGGIQIYLSSYLPSLYRRVNTSCTLGYTGWLYGTVPVIVTAWHCSYYIWGQSVYVYQPLPLLPKFYIGYSFRPAGCIYKQIDANTIETDCDIMTIPVEGRNIFPGVYRPSLDAFGGWVIGVYGRYDVQWFGELHKAGISTDVTSGPLLWYCTNMNYPFIEGTPYKVTVRCQVVTGMSSAPGDSGSPVYVLTSSTAGGTIRLLYAYGILSGTNLLRMTVLSPLDAYHLYVKYT</sequence>
<dbReference type="AlphaFoldDB" id="H6Q9B7"/>
<dbReference type="eggNOG" id="arCOG03377">
    <property type="taxonomic scope" value="Archaea"/>
</dbReference>
<dbReference type="Proteomes" id="UP000009062">
    <property type="component" value="Chromosome"/>
</dbReference>
<evidence type="ECO:0000313" key="1">
    <source>
        <dbReference type="EMBL" id="AFA39649.1"/>
    </source>
</evidence>
<dbReference type="EMBL" id="CP003316">
    <property type="protein sequence ID" value="AFA39649.1"/>
    <property type="molecule type" value="Genomic_DNA"/>
</dbReference>
<accession>H6Q9B7</accession>
<proteinExistence type="predicted"/>
<dbReference type="InterPro" id="IPR043504">
    <property type="entry name" value="Peptidase_S1_PA_chymotrypsin"/>
</dbReference>
<protein>
    <recommendedName>
        <fullName evidence="3">Serine protease</fullName>
    </recommendedName>
</protein>
<dbReference type="eggNOG" id="arCOG09758">
    <property type="taxonomic scope" value="Archaea"/>
</dbReference>
<evidence type="ECO:0008006" key="3">
    <source>
        <dbReference type="Google" id="ProtNLM"/>
    </source>
</evidence>
<keyword evidence="2" id="KW-1185">Reference proteome</keyword>
<reference evidence="1 2" key="1">
    <citation type="journal article" date="2012" name="Stand. Genomic Sci.">
        <title>Complete genome sequence of Pyrobaculum oguniense.</title>
        <authorList>
            <person name="Bernick D.L."/>
            <person name="Karplus K."/>
            <person name="Lui L.M."/>
            <person name="Coker J.K."/>
            <person name="Murphy J.N."/>
            <person name="Chan P.P."/>
            <person name="Cozen A.E."/>
            <person name="Lowe T.M."/>
        </authorList>
    </citation>
    <scope>NUCLEOTIDE SEQUENCE [LARGE SCALE GENOMIC DNA]</scope>
    <source>
        <strain evidence="1 2">TE7</strain>
    </source>
</reference>
<dbReference type="InterPro" id="IPR009003">
    <property type="entry name" value="Peptidase_S1_PA"/>
</dbReference>
<evidence type="ECO:0000313" key="2">
    <source>
        <dbReference type="Proteomes" id="UP000009062"/>
    </source>
</evidence>
<gene>
    <name evidence="1" type="ordered locus">Pogu_1622</name>
</gene>
<dbReference type="SUPFAM" id="SSF50494">
    <property type="entry name" value="Trypsin-like serine proteases"/>
    <property type="match status" value="1"/>
</dbReference>
<name>H6Q9B7_PYROT</name>
<dbReference type="STRING" id="698757.Pogu_1622"/>